<protein>
    <recommendedName>
        <fullName evidence="3">LRAT domain-containing protein</fullName>
    </recommendedName>
</protein>
<evidence type="ECO:0000313" key="2">
    <source>
        <dbReference type="Proteomes" id="UP001156601"/>
    </source>
</evidence>
<dbReference type="RefSeq" id="WP_284216241.1">
    <property type="nucleotide sequence ID" value="NZ_BSOT01000005.1"/>
</dbReference>
<comment type="caution">
    <text evidence="1">The sequence shown here is derived from an EMBL/GenBank/DDBJ whole genome shotgun (WGS) entry which is preliminary data.</text>
</comment>
<name>A0AA37WJL6_9ALTE</name>
<reference evidence="1" key="1">
    <citation type="journal article" date="2014" name="Int. J. Syst. Evol. Microbiol.">
        <title>Complete genome sequence of Corynebacterium casei LMG S-19264T (=DSM 44701T), isolated from a smear-ripened cheese.</title>
        <authorList>
            <consortium name="US DOE Joint Genome Institute (JGI-PGF)"/>
            <person name="Walter F."/>
            <person name="Albersmeier A."/>
            <person name="Kalinowski J."/>
            <person name="Ruckert C."/>
        </authorList>
    </citation>
    <scope>NUCLEOTIDE SEQUENCE</scope>
    <source>
        <strain evidence="1">NBRC 110023</strain>
    </source>
</reference>
<keyword evidence="2" id="KW-1185">Reference proteome</keyword>
<proteinExistence type="predicted"/>
<dbReference type="Proteomes" id="UP001156601">
    <property type="component" value="Unassembled WGS sequence"/>
</dbReference>
<dbReference type="EMBL" id="BSOT01000005">
    <property type="protein sequence ID" value="GLR69935.1"/>
    <property type="molecule type" value="Genomic_DNA"/>
</dbReference>
<accession>A0AA37WJL6</accession>
<organism evidence="1 2">
    <name type="scientific">Agaribacter marinus</name>
    <dbReference type="NCBI Taxonomy" id="1431249"/>
    <lineage>
        <taxon>Bacteria</taxon>
        <taxon>Pseudomonadati</taxon>
        <taxon>Pseudomonadota</taxon>
        <taxon>Gammaproteobacteria</taxon>
        <taxon>Alteromonadales</taxon>
        <taxon>Alteromonadaceae</taxon>
        <taxon>Agaribacter</taxon>
    </lineage>
</organism>
<evidence type="ECO:0008006" key="3">
    <source>
        <dbReference type="Google" id="ProtNLM"/>
    </source>
</evidence>
<evidence type="ECO:0000313" key="1">
    <source>
        <dbReference type="EMBL" id="GLR69935.1"/>
    </source>
</evidence>
<gene>
    <name evidence="1" type="ORF">GCM10007852_08430</name>
</gene>
<sequence>MPAPLLWLGAAALGIYASNKANTANMRRKGIVSIMPEDDSFGVIPKNGTVVCCGIYEILDHTGVWVDGNIYELNGSGLVRCVSPERFLSNRSGDAIYAACSDVDVIGDELCALRAKEHLYALYDYHLIRQNCHRFVAEMILGANRDVTSFSELNEFLHQQYSTTIAWRPVVQN</sequence>
<reference evidence="1" key="2">
    <citation type="submission" date="2023-01" db="EMBL/GenBank/DDBJ databases">
        <title>Draft genome sequence of Agaribacter marinus strain NBRC 110023.</title>
        <authorList>
            <person name="Sun Q."/>
            <person name="Mori K."/>
        </authorList>
    </citation>
    <scope>NUCLEOTIDE SEQUENCE</scope>
    <source>
        <strain evidence="1">NBRC 110023</strain>
    </source>
</reference>
<dbReference type="AlphaFoldDB" id="A0AA37WJL6"/>